<dbReference type="Proteomes" id="UP001627154">
    <property type="component" value="Unassembled WGS sequence"/>
</dbReference>
<keyword evidence="1" id="KW-0067">ATP-binding</keyword>
<comment type="similarity">
    <text evidence="1">Belongs to the helicase family.</text>
</comment>
<organism evidence="3 4">
    <name type="scientific">Trichogramma kaykai</name>
    <dbReference type="NCBI Taxonomy" id="54128"/>
    <lineage>
        <taxon>Eukaryota</taxon>
        <taxon>Metazoa</taxon>
        <taxon>Ecdysozoa</taxon>
        <taxon>Arthropoda</taxon>
        <taxon>Hexapoda</taxon>
        <taxon>Insecta</taxon>
        <taxon>Pterygota</taxon>
        <taxon>Neoptera</taxon>
        <taxon>Endopterygota</taxon>
        <taxon>Hymenoptera</taxon>
        <taxon>Apocrita</taxon>
        <taxon>Proctotrupomorpha</taxon>
        <taxon>Chalcidoidea</taxon>
        <taxon>Trichogrammatidae</taxon>
        <taxon>Trichogramma</taxon>
    </lineage>
</organism>
<name>A0ABD2WSV2_9HYME</name>
<evidence type="ECO:0000313" key="4">
    <source>
        <dbReference type="Proteomes" id="UP001627154"/>
    </source>
</evidence>
<dbReference type="SUPFAM" id="SSF56219">
    <property type="entry name" value="DNase I-like"/>
    <property type="match status" value="1"/>
</dbReference>
<dbReference type="EMBL" id="JBJJXI010000074">
    <property type="protein sequence ID" value="KAL3396144.1"/>
    <property type="molecule type" value="Genomic_DNA"/>
</dbReference>
<dbReference type="GO" id="GO:0043139">
    <property type="term" value="F:5'-3' DNA helicase activity"/>
    <property type="evidence" value="ECO:0007669"/>
    <property type="project" value="UniProtKB-EC"/>
</dbReference>
<evidence type="ECO:0000259" key="2">
    <source>
        <dbReference type="Pfam" id="PF05970"/>
    </source>
</evidence>
<dbReference type="GO" id="GO:0006281">
    <property type="term" value="P:DNA repair"/>
    <property type="evidence" value="ECO:0007669"/>
    <property type="project" value="UniProtKB-KW"/>
</dbReference>
<keyword evidence="1" id="KW-0234">DNA repair</keyword>
<dbReference type="Pfam" id="PF05970">
    <property type="entry name" value="PIF1"/>
    <property type="match status" value="1"/>
</dbReference>
<dbReference type="SUPFAM" id="SSF52540">
    <property type="entry name" value="P-loop containing nucleoside triphosphate hydrolases"/>
    <property type="match status" value="2"/>
</dbReference>
<evidence type="ECO:0000313" key="3">
    <source>
        <dbReference type="EMBL" id="KAL3396144.1"/>
    </source>
</evidence>
<reference evidence="3 4" key="1">
    <citation type="journal article" date="2024" name="bioRxiv">
        <title>A reference genome for Trichogramma kaykai: A tiny desert-dwelling parasitoid wasp with competing sex-ratio distorters.</title>
        <authorList>
            <person name="Culotta J."/>
            <person name="Lindsey A.R."/>
        </authorList>
    </citation>
    <scope>NUCLEOTIDE SEQUENCE [LARGE SCALE GENOMIC DNA]</scope>
    <source>
        <strain evidence="3 4">KSX58</strain>
    </source>
</reference>
<keyword evidence="1" id="KW-0227">DNA damage</keyword>
<feature type="domain" description="DNA helicase Pif1-like DEAD-box helicase" evidence="2">
    <location>
        <begin position="116"/>
        <end position="278"/>
    </location>
</feature>
<keyword evidence="4" id="KW-1185">Reference proteome</keyword>
<dbReference type="GO" id="GO:0005524">
    <property type="term" value="F:ATP binding"/>
    <property type="evidence" value="ECO:0007669"/>
    <property type="project" value="UniProtKB-KW"/>
</dbReference>
<dbReference type="GO" id="GO:0016787">
    <property type="term" value="F:hydrolase activity"/>
    <property type="evidence" value="ECO:0007669"/>
    <property type="project" value="UniProtKB-KW"/>
</dbReference>
<comment type="catalytic activity">
    <reaction evidence="1">
        <text>ATP + H2O = ADP + phosphate + H(+)</text>
        <dbReference type="Rhea" id="RHEA:13065"/>
        <dbReference type="ChEBI" id="CHEBI:15377"/>
        <dbReference type="ChEBI" id="CHEBI:15378"/>
        <dbReference type="ChEBI" id="CHEBI:30616"/>
        <dbReference type="ChEBI" id="CHEBI:43474"/>
        <dbReference type="ChEBI" id="CHEBI:456216"/>
        <dbReference type="EC" id="5.6.2.3"/>
    </reaction>
</comment>
<dbReference type="CDD" id="cd18809">
    <property type="entry name" value="SF1_C_RecD"/>
    <property type="match status" value="1"/>
</dbReference>
<comment type="cofactor">
    <cofactor evidence="1">
        <name>Mg(2+)</name>
        <dbReference type="ChEBI" id="CHEBI:18420"/>
    </cofactor>
</comment>
<protein>
    <recommendedName>
        <fullName evidence="1">ATP-dependent DNA helicase</fullName>
        <ecNumber evidence="1">5.6.2.3</ecNumber>
    </recommendedName>
</protein>
<dbReference type="Gene3D" id="3.40.50.300">
    <property type="entry name" value="P-loop containing nucleotide triphosphate hydrolases"/>
    <property type="match status" value="2"/>
</dbReference>
<sequence length="761" mass="88069">MCLSDFACKFIDLNKLISKDDETLDNNENPICRQKEKIIRYYNYKLDTDPMNYYREHLLLFLPFRNENTDINNKNYKQLFTNNIDIIASVGKSTVINTLYQLLTIQFNEQPGENTENNKILLCAPFGKAAYLIGGITCHHAFALPVTKNGQKMKPLSEDIASTIRCNFQFIKLIIIDEISMVGSNMFHKIDARLRQIFGINKDFGGMSIITVGDLYQLPPILDKPIYKHPTDSALAKLSPYTLWDQFHTFTLTQIMRQKNDIPFINVLNNIAKGKTTEFDCKLINTRTTLENNIPTDIIRLYSTNKSVDEYNIKKIISHPGKLIVSISTDNILDPMPQQQKQKLLLNMKTKKRQEFGGLHYDLQLKIGIKYMITTNIDVEDGLVNGAYGILQWIDYKNNIEPTTLWIDFGKNKKIGNKAKKAHKLSYPETDEKNLIPIQKTTVTNTLKSGVQESRYQFPITPAEAITIHKSQGETYDNVCLDVTQLNNKFTTNSLLYVAFSRVRRLENLYIIGEFNAIQKNTKTVKDISNQFNNDKQLQLSLKFDFTDTKLSIIYHNVRSFKQNFSYIVHDEWYSQIDLIIFSETYSKACDTYNLNNYQLVYFSNIDDQKSKGISCFLKKGLHCKIINKQIYTELHENKVNHVELILLQIQKYYILTGYKSPSTMKTLFVKILNLFHLEKICSNHFILIGDFNFDCYDEKNCLNDILIPYSLKRGLSTGITTTNFNTQIDVIYLSIDITEYKSGTYESFFSDHKPIFICIN</sequence>
<keyword evidence="1" id="KW-0347">Helicase</keyword>
<dbReference type="GO" id="GO:0006310">
    <property type="term" value="P:DNA recombination"/>
    <property type="evidence" value="ECO:0007669"/>
    <property type="project" value="UniProtKB-KW"/>
</dbReference>
<keyword evidence="1" id="KW-0378">Hydrolase</keyword>
<dbReference type="InterPro" id="IPR036691">
    <property type="entry name" value="Endo/exonu/phosph_ase_sf"/>
</dbReference>
<gene>
    <name evidence="3" type="ORF">TKK_010009</name>
</gene>
<dbReference type="InterPro" id="IPR010285">
    <property type="entry name" value="DNA_helicase_pif1-like_DEAD"/>
</dbReference>
<dbReference type="EC" id="5.6.2.3" evidence="1"/>
<keyword evidence="1" id="KW-0233">DNA recombination</keyword>
<keyword evidence="1" id="KW-0547">Nucleotide-binding</keyword>
<dbReference type="PANTHER" id="PTHR47642:SF8">
    <property type="entry name" value="ATP-DEPENDENT DNA HELICASE"/>
    <property type="match status" value="1"/>
</dbReference>
<comment type="caution">
    <text evidence="3">The sequence shown here is derived from an EMBL/GenBank/DDBJ whole genome shotgun (WGS) entry which is preliminary data.</text>
</comment>
<dbReference type="PANTHER" id="PTHR47642">
    <property type="entry name" value="ATP-DEPENDENT DNA HELICASE"/>
    <property type="match status" value="1"/>
</dbReference>
<dbReference type="InterPro" id="IPR051055">
    <property type="entry name" value="PIF1_helicase"/>
</dbReference>
<proteinExistence type="inferred from homology"/>
<evidence type="ECO:0000256" key="1">
    <source>
        <dbReference type="RuleBase" id="RU363044"/>
    </source>
</evidence>
<dbReference type="InterPro" id="IPR027417">
    <property type="entry name" value="P-loop_NTPase"/>
</dbReference>
<accession>A0ABD2WSV2</accession>
<dbReference type="AlphaFoldDB" id="A0ABD2WSV2"/>
<dbReference type="Gene3D" id="3.60.10.10">
    <property type="entry name" value="Endonuclease/exonuclease/phosphatase"/>
    <property type="match status" value="1"/>
</dbReference>